<dbReference type="EMBL" id="CAADRP010002074">
    <property type="protein sequence ID" value="VFU60709.1"/>
    <property type="molecule type" value="Genomic_DNA"/>
</dbReference>
<accession>A0A6N2N1K1</accession>
<name>A0A6N2N1K1_SALVM</name>
<protein>
    <submittedName>
        <fullName evidence="1">Uncharacterized protein</fullName>
    </submittedName>
</protein>
<organism evidence="1">
    <name type="scientific">Salix viminalis</name>
    <name type="common">Common osier</name>
    <name type="synonym">Basket willow</name>
    <dbReference type="NCBI Taxonomy" id="40686"/>
    <lineage>
        <taxon>Eukaryota</taxon>
        <taxon>Viridiplantae</taxon>
        <taxon>Streptophyta</taxon>
        <taxon>Embryophyta</taxon>
        <taxon>Tracheophyta</taxon>
        <taxon>Spermatophyta</taxon>
        <taxon>Magnoliopsida</taxon>
        <taxon>eudicotyledons</taxon>
        <taxon>Gunneridae</taxon>
        <taxon>Pentapetalae</taxon>
        <taxon>rosids</taxon>
        <taxon>fabids</taxon>
        <taxon>Malpighiales</taxon>
        <taxon>Salicaceae</taxon>
        <taxon>Saliceae</taxon>
        <taxon>Salix</taxon>
    </lineage>
</organism>
<proteinExistence type="predicted"/>
<reference evidence="1" key="1">
    <citation type="submission" date="2019-03" db="EMBL/GenBank/DDBJ databases">
        <authorList>
            <person name="Mank J."/>
            <person name="Almeida P."/>
        </authorList>
    </citation>
    <scope>NUCLEOTIDE SEQUENCE</scope>
    <source>
        <strain evidence="1">78183</strain>
    </source>
</reference>
<evidence type="ECO:0000313" key="1">
    <source>
        <dbReference type="EMBL" id="VFU60709.1"/>
    </source>
</evidence>
<dbReference type="AlphaFoldDB" id="A0A6N2N1K1"/>
<gene>
    <name evidence="1" type="ORF">SVIM_LOCUS450738</name>
</gene>
<sequence>MCNCFGWCSTVFQGHDVLRWQLENGSSPVLTKVINFLVAVFLPQELMLQSTQLQVVKKVKQNAGIENFSASMWMLLLLAS</sequence>